<dbReference type="Proteomes" id="UP000770661">
    <property type="component" value="Unassembled WGS sequence"/>
</dbReference>
<comment type="caution">
    <text evidence="2">The sequence shown here is derived from an EMBL/GenBank/DDBJ whole genome shotgun (WGS) entry which is preliminary data.</text>
</comment>
<evidence type="ECO:0000313" key="3">
    <source>
        <dbReference type="Proteomes" id="UP000770661"/>
    </source>
</evidence>
<keyword evidence="1" id="KW-0472">Membrane</keyword>
<reference evidence="2" key="1">
    <citation type="submission" date="2020-07" db="EMBL/GenBank/DDBJ databases">
        <title>The High-quality genome of the commercially important snow crab, Chionoecetes opilio.</title>
        <authorList>
            <person name="Jeong J.-H."/>
            <person name="Ryu S."/>
        </authorList>
    </citation>
    <scope>NUCLEOTIDE SEQUENCE</scope>
    <source>
        <strain evidence="2">MADBK_172401_WGS</strain>
        <tissue evidence="2">Digestive gland</tissue>
    </source>
</reference>
<keyword evidence="1" id="KW-0812">Transmembrane</keyword>
<evidence type="ECO:0000313" key="2">
    <source>
        <dbReference type="EMBL" id="KAG0696868.1"/>
    </source>
</evidence>
<dbReference type="AlphaFoldDB" id="A0A8J8WMK3"/>
<sequence length="223" mass="23247">MPRLQVLRIGPFASGVLSEPFLLRCLTSSPPPPPPSGWCLLRPPDPLGRGVAGWGPAGYAGAPFVRKGSPCTFACGRVASCCLGGLPGAGLPGSSTPSPGFFAPGILSSPGLPPRVALVSRSSLPGPPHCVSGGLSAVGLGRWDCRRFVARPLFSLLCLAVWLVTAPSWPGTARLLARAMAVAAAQGMCFLVFRSWSFLSLAHRFSWLGVLWGSRSATVSSRW</sequence>
<name>A0A8J8WMK3_CHIOP</name>
<accession>A0A8J8WMK3</accession>
<keyword evidence="3" id="KW-1185">Reference proteome</keyword>
<feature type="transmembrane region" description="Helical" evidence="1">
    <location>
        <begin position="148"/>
        <end position="169"/>
    </location>
</feature>
<evidence type="ECO:0000256" key="1">
    <source>
        <dbReference type="SAM" id="Phobius"/>
    </source>
</evidence>
<gene>
    <name evidence="2" type="ORF">GWK47_003093</name>
</gene>
<dbReference type="EMBL" id="JACEEZ010025850">
    <property type="protein sequence ID" value="KAG0696868.1"/>
    <property type="molecule type" value="Genomic_DNA"/>
</dbReference>
<feature type="transmembrane region" description="Helical" evidence="1">
    <location>
        <begin position="175"/>
        <end position="196"/>
    </location>
</feature>
<organism evidence="2 3">
    <name type="scientific">Chionoecetes opilio</name>
    <name type="common">Atlantic snow crab</name>
    <name type="synonym">Cancer opilio</name>
    <dbReference type="NCBI Taxonomy" id="41210"/>
    <lineage>
        <taxon>Eukaryota</taxon>
        <taxon>Metazoa</taxon>
        <taxon>Ecdysozoa</taxon>
        <taxon>Arthropoda</taxon>
        <taxon>Crustacea</taxon>
        <taxon>Multicrustacea</taxon>
        <taxon>Malacostraca</taxon>
        <taxon>Eumalacostraca</taxon>
        <taxon>Eucarida</taxon>
        <taxon>Decapoda</taxon>
        <taxon>Pleocyemata</taxon>
        <taxon>Brachyura</taxon>
        <taxon>Eubrachyura</taxon>
        <taxon>Majoidea</taxon>
        <taxon>Majidae</taxon>
        <taxon>Chionoecetes</taxon>
    </lineage>
</organism>
<proteinExistence type="predicted"/>
<keyword evidence="1" id="KW-1133">Transmembrane helix</keyword>
<protein>
    <submittedName>
        <fullName evidence="2">Uncharacterized protein</fullName>
    </submittedName>
</protein>